<dbReference type="Gramene" id="A01p25330.2_BraZ1">
    <property type="protein sequence ID" value="A01p25330.2_BraZ1.CDS"/>
    <property type="gene ID" value="A01g25330.2_BraZ1"/>
</dbReference>
<dbReference type="EMBL" id="LS974617">
    <property type="protein sequence ID" value="CAG7888457.1"/>
    <property type="molecule type" value="Genomic_DNA"/>
</dbReference>
<dbReference type="Proteomes" id="UP000694005">
    <property type="component" value="Chromosome A01"/>
</dbReference>
<proteinExistence type="predicted"/>
<gene>
    <name evidence="2" type="ORF">BRAPAZ1V2_A01P25330.2</name>
    <name evidence="1" type="ORF">BRAPAZ1V2_A05P06280.2</name>
</gene>
<reference evidence="2 3" key="1">
    <citation type="submission" date="2021-07" db="EMBL/GenBank/DDBJ databases">
        <authorList>
            <consortium name="Genoscope - CEA"/>
            <person name="William W."/>
        </authorList>
    </citation>
    <scope>NUCLEOTIDE SEQUENCE [LARGE SCALE GENOMIC DNA]</scope>
</reference>
<sequence length="141" mass="15966">MVVKLISLLDKIVTGAQMGVISLIMRDNSKLSKQLTVLLTTTIGGTGKQHVVKTLHHEVTCKNALLKAKMEVSHETRSEYQKEIEEPYMGNVEKERKVANNSKPNSGNKGMKIVMVTIHEKHEVRLFLFFLLCHPLFLIIK</sequence>
<dbReference type="Proteomes" id="UP000694005">
    <property type="component" value="Chromosome A05"/>
</dbReference>
<dbReference type="Gramene" id="A05p06280.2_BraZ1">
    <property type="protein sequence ID" value="A05p06280.2_BraZ1.CDS"/>
    <property type="gene ID" value="A05g06280.2_BraZ1"/>
</dbReference>
<dbReference type="EMBL" id="LS974621">
    <property type="protein sequence ID" value="CAG7874107.1"/>
    <property type="molecule type" value="Genomic_DNA"/>
</dbReference>
<evidence type="ECO:0000313" key="1">
    <source>
        <dbReference type="EMBL" id="CAG7874107.1"/>
    </source>
</evidence>
<protein>
    <submittedName>
        <fullName evidence="1 2">Uncharacterized protein</fullName>
    </submittedName>
</protein>
<organism evidence="2 3">
    <name type="scientific">Brassica campestris</name>
    <name type="common">Field mustard</name>
    <dbReference type="NCBI Taxonomy" id="3711"/>
    <lineage>
        <taxon>Eukaryota</taxon>
        <taxon>Viridiplantae</taxon>
        <taxon>Streptophyta</taxon>
        <taxon>Embryophyta</taxon>
        <taxon>Tracheophyta</taxon>
        <taxon>Spermatophyta</taxon>
        <taxon>Magnoliopsida</taxon>
        <taxon>eudicotyledons</taxon>
        <taxon>Gunneridae</taxon>
        <taxon>Pentapetalae</taxon>
        <taxon>rosids</taxon>
        <taxon>malvids</taxon>
        <taxon>Brassicales</taxon>
        <taxon>Brassicaceae</taxon>
        <taxon>Brassiceae</taxon>
        <taxon>Brassica</taxon>
    </lineage>
</organism>
<accession>A0A8D9LVI8</accession>
<dbReference type="AlphaFoldDB" id="A0A8D9LVI8"/>
<evidence type="ECO:0000313" key="3">
    <source>
        <dbReference type="Proteomes" id="UP000694005"/>
    </source>
</evidence>
<evidence type="ECO:0000313" key="2">
    <source>
        <dbReference type="EMBL" id="CAG7888457.1"/>
    </source>
</evidence>
<name>A0A8D9LVI8_BRACM</name>